<feature type="transmembrane region" description="Helical" evidence="1">
    <location>
        <begin position="97"/>
        <end position="121"/>
    </location>
</feature>
<accession>A0ABS2WH17</accession>
<name>A0ABS2WH17_9BACL</name>
<protein>
    <submittedName>
        <fullName evidence="2">Uncharacterized protein</fullName>
    </submittedName>
</protein>
<keyword evidence="1" id="KW-1133">Transmembrane helix</keyword>
<feature type="transmembrane region" description="Helical" evidence="1">
    <location>
        <begin position="196"/>
        <end position="214"/>
    </location>
</feature>
<dbReference type="EMBL" id="JAFHAP010000005">
    <property type="protein sequence ID" value="MBN2908837.1"/>
    <property type="molecule type" value="Genomic_DNA"/>
</dbReference>
<comment type="caution">
    <text evidence="2">The sequence shown here is derived from an EMBL/GenBank/DDBJ whole genome shotgun (WGS) entry which is preliminary data.</text>
</comment>
<keyword evidence="3" id="KW-1185">Reference proteome</keyword>
<feature type="transmembrane region" description="Helical" evidence="1">
    <location>
        <begin position="226"/>
        <end position="245"/>
    </location>
</feature>
<sequence length="695" mass="80601">MVAIQFQAYLELSNPAGSLKSTAFIIQGGIFVSMVLGLTLVKRESVSYSEEMFYVISQAYWMKMIGKVLTLMGTIVCFTVLSLFLLYTQYYCYGVPFFFYGVVVPYLFLYWVVPFWIAGLIGMTVGLFVKSRIYLIFLVGLWICLGPLNHDILQNFFYLLPHIDPMPLLDFFNLGQTDPYATFDPVYGLQLEIHRWLQKGLILFTVGFALITVIQLKSARRFSKVGWIIFPVYLSICLLIGYFFIMKEDQVVVTGNRNNSVMAYDWKYYRNHTMRSFVNKTPFTVSEYDIRMKVFRNLSVQLNMKVIPQASGRDLVFSLYHDLKIKSVQMNAKPLTFQQKGDQLEVHFPAVLQQGEPITLALEYEGTSSPYFFANEQAIMLPNYFVWLPVPGSFQVMRYDQQTGLLLREGLYPNHPIHYQLNYEGPQPLFVNLPKTGPSTWQGSVPNGITLAGGKYLTAKTVNGMQIIYPQSLYRIERGFTSLEKNVSEANRLVTSSLGILQQHPPKYLFLLTIPEEGGDVISKSWVFRDHEILGIDQDVNNNPDFVHNQTYIIKSTISAYLKKQSIIHKSQEMKDLFTDAYLYWLQLQGVCPVLEEKPDLVRKIQINRESLAMLKNQLAAVSNPKDRQFIQRDITKYKNKMEMYEEVKRFIDHQKGNPHRLNQFFRKYYQLLNQPQELTWDVIRSRMNEKGDEK</sequence>
<dbReference type="Gene3D" id="2.60.40.1730">
    <property type="entry name" value="tricorn interacting facor f3 domain"/>
    <property type="match status" value="1"/>
</dbReference>
<evidence type="ECO:0000313" key="3">
    <source>
        <dbReference type="Proteomes" id="UP001177120"/>
    </source>
</evidence>
<reference evidence="2" key="1">
    <citation type="journal article" date="2024" name="Int. J. Syst. Evol. Microbiol.">
        <title>Polycladomyces zharkentensis sp. nov., a novel thermophilic cellulose- and starch-degrading member of the Bacillota from a geothermal aquifer in Kazakhstan.</title>
        <authorList>
            <person name="Mashzhan A."/>
            <person name="Kistaubayeva A."/>
            <person name="Javier-Lopez R."/>
            <person name="Bissenova U."/>
            <person name="Bissenbay A."/>
            <person name="Birkeland N.K."/>
        </authorList>
    </citation>
    <scope>NUCLEOTIDE SEQUENCE</scope>
    <source>
        <strain evidence="2">ZKZ2T</strain>
    </source>
</reference>
<dbReference type="RefSeq" id="WP_205493350.1">
    <property type="nucleotide sequence ID" value="NZ_JAFHAP010000005.1"/>
</dbReference>
<dbReference type="InterPro" id="IPR042097">
    <property type="entry name" value="Aminopeptidase_N-like_N_sf"/>
</dbReference>
<proteinExistence type="predicted"/>
<organism evidence="2 3">
    <name type="scientific">Polycladomyces zharkentensis</name>
    <dbReference type="NCBI Taxonomy" id="2807616"/>
    <lineage>
        <taxon>Bacteria</taxon>
        <taxon>Bacillati</taxon>
        <taxon>Bacillota</taxon>
        <taxon>Bacilli</taxon>
        <taxon>Bacillales</taxon>
        <taxon>Thermoactinomycetaceae</taxon>
        <taxon>Polycladomyces</taxon>
    </lineage>
</organism>
<feature type="transmembrane region" description="Helical" evidence="1">
    <location>
        <begin position="133"/>
        <end position="150"/>
    </location>
</feature>
<feature type="transmembrane region" description="Helical" evidence="1">
    <location>
        <begin position="22"/>
        <end position="41"/>
    </location>
</feature>
<evidence type="ECO:0000313" key="2">
    <source>
        <dbReference type="EMBL" id="MBN2908837.1"/>
    </source>
</evidence>
<evidence type="ECO:0000256" key="1">
    <source>
        <dbReference type="SAM" id="Phobius"/>
    </source>
</evidence>
<dbReference type="Proteomes" id="UP001177120">
    <property type="component" value="Unassembled WGS sequence"/>
</dbReference>
<keyword evidence="1" id="KW-0472">Membrane</keyword>
<keyword evidence="1" id="KW-0812">Transmembrane</keyword>
<feature type="transmembrane region" description="Helical" evidence="1">
    <location>
        <begin position="68"/>
        <end position="91"/>
    </location>
</feature>
<gene>
    <name evidence="2" type="ORF">JQC72_04775</name>
</gene>